<dbReference type="Pfam" id="PF20520">
    <property type="entry name" value="Ac45-VOA1_TM"/>
    <property type="match status" value="1"/>
</dbReference>
<keyword evidence="4 6" id="KW-1133">Transmembrane helix</keyword>
<evidence type="ECO:0000313" key="9">
    <source>
        <dbReference type="EMBL" id="JAS15982.1"/>
    </source>
</evidence>
<feature type="non-terminal residue" evidence="9">
    <location>
        <position position="1"/>
    </location>
</feature>
<reference evidence="9" key="1">
    <citation type="submission" date="2015-12" db="EMBL/GenBank/DDBJ databases">
        <title>De novo transcriptome assembly of four potential Pierce s Disease insect vectors from Arizona vineyards.</title>
        <authorList>
            <person name="Tassone E.E."/>
        </authorList>
    </citation>
    <scope>NUCLEOTIDE SEQUENCE</scope>
</reference>
<dbReference type="Pfam" id="PF05827">
    <property type="entry name" value="VAS1_LD"/>
    <property type="match status" value="1"/>
</dbReference>
<dbReference type="InterPro" id="IPR046756">
    <property type="entry name" value="VAS1/VOA1_TM"/>
</dbReference>
<proteinExistence type="inferred from homology"/>
<comment type="similarity">
    <text evidence="2">Belongs to the vacuolar ATPase subunit S1 family.</text>
</comment>
<dbReference type="AlphaFoldDB" id="A0A1B6CRA2"/>
<comment type="subcellular location">
    <subcellularLocation>
        <location evidence="1">Membrane</location>
        <topology evidence="1">Single-pass membrane protein</topology>
    </subcellularLocation>
</comment>
<evidence type="ECO:0000259" key="7">
    <source>
        <dbReference type="Pfam" id="PF05827"/>
    </source>
</evidence>
<sequence>LRVEFNGRSKISLYFYFKMIHINWELEFIKLKIDMNRFEKDSNMTYILFPNYDISAPINRSFHSSIEVVFYSNESMTTSLHFSDFQLQLFFNKSSGQFDQAVELVSFFSIPILSSLLVIFLLLGILCFGLVMLIDIKTNDQFEDPEKKPFKIEKHH</sequence>
<protein>
    <submittedName>
        <fullName evidence="9">Uncharacterized protein</fullName>
    </submittedName>
</protein>
<organism evidence="9">
    <name type="scientific">Clastoptera arizonana</name>
    <name type="common">Arizona spittle bug</name>
    <dbReference type="NCBI Taxonomy" id="38151"/>
    <lineage>
        <taxon>Eukaryota</taxon>
        <taxon>Metazoa</taxon>
        <taxon>Ecdysozoa</taxon>
        <taxon>Arthropoda</taxon>
        <taxon>Hexapoda</taxon>
        <taxon>Insecta</taxon>
        <taxon>Pterygota</taxon>
        <taxon>Neoptera</taxon>
        <taxon>Paraneoptera</taxon>
        <taxon>Hemiptera</taxon>
        <taxon>Auchenorrhyncha</taxon>
        <taxon>Cercopoidea</taxon>
        <taxon>Clastopteridae</taxon>
        <taxon>Clastoptera</taxon>
    </lineage>
</organism>
<dbReference type="InterPro" id="IPR008388">
    <property type="entry name" value="Ac45_acc_su"/>
</dbReference>
<evidence type="ECO:0000256" key="5">
    <source>
        <dbReference type="ARBA" id="ARBA00023136"/>
    </source>
</evidence>
<accession>A0A1B6CRA2</accession>
<keyword evidence="3 6" id="KW-0812">Transmembrane</keyword>
<gene>
    <name evidence="9" type="ORF">g.33157</name>
</gene>
<feature type="domain" description="V-type proton ATPase subunit S1/VOA1 transmembrane" evidence="8">
    <location>
        <begin position="106"/>
        <end position="144"/>
    </location>
</feature>
<dbReference type="GO" id="GO:0030641">
    <property type="term" value="P:regulation of cellular pH"/>
    <property type="evidence" value="ECO:0007669"/>
    <property type="project" value="TreeGrafter"/>
</dbReference>
<dbReference type="GO" id="GO:0001671">
    <property type="term" value="F:ATPase activator activity"/>
    <property type="evidence" value="ECO:0007669"/>
    <property type="project" value="TreeGrafter"/>
</dbReference>
<evidence type="ECO:0000259" key="8">
    <source>
        <dbReference type="Pfam" id="PF20520"/>
    </source>
</evidence>
<dbReference type="EMBL" id="GEDC01021316">
    <property type="protein sequence ID" value="JAS15982.1"/>
    <property type="molecule type" value="Transcribed_RNA"/>
</dbReference>
<feature type="transmembrane region" description="Helical" evidence="6">
    <location>
        <begin position="112"/>
        <end position="134"/>
    </location>
</feature>
<dbReference type="InterPro" id="IPR046755">
    <property type="entry name" value="VAS1_LD"/>
</dbReference>
<dbReference type="Gene3D" id="2.40.160.110">
    <property type="match status" value="1"/>
</dbReference>
<keyword evidence="5 6" id="KW-0472">Membrane</keyword>
<evidence type="ECO:0000256" key="3">
    <source>
        <dbReference type="ARBA" id="ARBA00022692"/>
    </source>
</evidence>
<name>A0A1B6CRA2_9HEMI</name>
<dbReference type="PANTHER" id="PTHR12471:SF7">
    <property type="entry name" value="V-TYPE PROTON ATPASE SUBUNIT S1"/>
    <property type="match status" value="1"/>
</dbReference>
<evidence type="ECO:0000256" key="4">
    <source>
        <dbReference type="ARBA" id="ARBA00022989"/>
    </source>
</evidence>
<evidence type="ECO:0000256" key="6">
    <source>
        <dbReference type="SAM" id="Phobius"/>
    </source>
</evidence>
<feature type="domain" description="V-type proton ATPase subunit S1 luminal" evidence="7">
    <location>
        <begin position="11"/>
        <end position="90"/>
    </location>
</feature>
<evidence type="ECO:0000256" key="2">
    <source>
        <dbReference type="ARBA" id="ARBA00009037"/>
    </source>
</evidence>
<dbReference type="GO" id="GO:0033176">
    <property type="term" value="C:proton-transporting V-type ATPase complex"/>
    <property type="evidence" value="ECO:0007669"/>
    <property type="project" value="TreeGrafter"/>
</dbReference>
<evidence type="ECO:0000256" key="1">
    <source>
        <dbReference type="ARBA" id="ARBA00004167"/>
    </source>
</evidence>
<dbReference type="PANTHER" id="PTHR12471">
    <property type="entry name" value="VACUOLAR ATP SYNTHASE SUBUNIT S1"/>
    <property type="match status" value="1"/>
</dbReference>